<dbReference type="GO" id="GO:0004523">
    <property type="term" value="F:RNA-DNA hybrid ribonuclease activity"/>
    <property type="evidence" value="ECO:0007669"/>
    <property type="project" value="InterPro"/>
</dbReference>
<dbReference type="CDD" id="cd00303">
    <property type="entry name" value="retropepsin_like"/>
    <property type="match status" value="1"/>
</dbReference>
<sequence length="2000" mass="225018">MRRITTRSRAGEEEVLFEYLQLSPRVRQSGRRIQRSPSPPNRTLSTPPPGRPFIQSTRVLRPIRMAQNNPYVNFTGSSPLALNAQHPIPIAALKNIPYFTGENQTTPGDHVKDIANLCAIHEINEMQVAVKLLASSFKGKALQWFRSLGAGSITNWNQLCIALHEQFGEKGDNLSLLEQLTTIKRAPNEQLTDFNFRFQKTWERIPVAVRPTAEGAFLYYLKALNSDISMLIQSMGGITIPMAYSIAIRAENCLIQAGKLAPRPPMPLFPSLESPNTNQAPNLAPSPTPRNQSSNEASTSSPSAPNELQEVMKQLQNLGNELVTLKRQQAQGFRPSYQPQAQPNRQPYQPQRPPNPAANMNQTRPPANRPFQPYNPNAISASKALVPTQNNIAQEYDWCFPCNEPHNQSMCFNGALNQALMVTTTGVEGEGSQGNNQQQETFQQQSAPNDTTLVNWQAEDFCGMNQAVSQGVAANTRSKRRNLGEEQPLAPTNPQPSMAPQMVGKQNPISNAQGQPRTAPRPTQIPVIAAHVQGVNVQAKGQQRDPSSPFSIIDQMKKTNVNISMWESLSIPGQRDLLQAAMKDWPTSNQQVQMQEKVLTNAAQPEGNHGGQQGKMLKPPPFYVSLIIGNQLVHNCMIDSGASSSVMPKQIADQLGLQYETISKGVVQLDGTAVTTVGVIRNLSLTLHACPNVVVSQDVSVIDLPPLFALCLSRDFTAKIGGYLSADWSHMLFRTRYGTKATIRSEPIANFHIEPYTPSQINANCSAFDQEDHPSTDEADTKVGSIPDLTLDEWANKVHAFDPYQEVEESELGVYCIHEENQPIPNITKPNHKDDNEVWQLFFDGSRSRQGAGGGAMLVSPQGVRYYSAFRFQFACSNNTAEYEALVQGMHWAIKKKIKNLQVFGDSELIVNQVKGQHAAKNDLLRCYKNRVWDLMEDFEGFGIKSIPRKENQAADRLAAVGAAFDIVESIQQDKVQPNIHVIVRPSVPDNNVSWQVFENDQQIIHFLQEEAEFSAKNQEKLEQQYGDQVVQLRTNKLPKGLITLESIFNPNDQFRKEKANIQVKREDSVSILVEENKPLQIGKMTTDQERYEFIQLCQEFPDVFAWSYEDLKGFNPNLAQHTIELDPNTKPVRQKQRPVNPHMEPLMRKELDKLIESRIIFPIKHSSWVANLVPVRKKSGEIRLCVDFRDLNRASLKDHYPLPSMEQILQVVAGSERFSLLDGYSGYNQIMVKEEDQFKTAFTTKWGTFAYRKMPFGLSNAGATFQRAMDMAFKGLINNVVLIYLDDITVFSKNAADHLSHLRQVFTRCRKFGVSLNPKKCIFLAHEGKLLGHIVSKEGLAIDPERVEAIRALPLPSHKKALQSFLGRINFVRRFVPDFAALVKPITKMLKKSMAFKWTAEGKESFEAIKEAISQAPTLINPDFSKDFILYAFGGNDTISAILVQQNKDNDEQPIAFFSQSLDDYEVKYSFIEKHVLAVIRSLKKFKHLVSNNKVQLLVSHAGVKDFLLNKDLNEKRAGWITRVMEYDIEIKITKLVRGKGLCEQLVLGKQKEACNEGEAVLTVQDSHEPCGTQEENNAAPTPCWTQGIMHFLSTGLCPPEMNKTQRRHFRLQAVPYAIVDGVLFKKDVNGVLLRCISTNQIHRVLEEFHGGPAGGHFAPRVTALKIMKAGYYWPKIFSDCYAWIKRCKNCAFFTGKERLAALPLHPISVDQPFMQWGLDFIGVINPNSSQGHKWILTATDYFTKWTEAVALKEANESSILDFYEGIATRFGIPATIISDNALAFIGSKVTEWAVKNGIYLSTSSNYYPQGNGQAESTNKNLLRIIRRTLDENQRSWHTKLKSALWADRITPKRSTGNSPFKLVYGREAILPMSLELPTLELMKQLELLEFEPMEVRYAELMELQEVRNQASQAMEKDQALIKKTFDRKAKDRSFQVGDLVLKWDVDRAKPGRHSKFDAIWSGPYMVTKCKNNNAFQLASLDGEELQIPVNGIYLKRCF</sequence>
<dbReference type="PANTHER" id="PTHR37984">
    <property type="entry name" value="PROTEIN CBG26694"/>
    <property type="match status" value="1"/>
</dbReference>
<evidence type="ECO:0000259" key="8">
    <source>
        <dbReference type="PROSITE" id="PS50878"/>
    </source>
</evidence>
<gene>
    <name evidence="11" type="ORF">KI387_041285</name>
</gene>
<feature type="domain" description="Reverse transcriptase" evidence="8">
    <location>
        <begin position="1157"/>
        <end position="1336"/>
    </location>
</feature>
<keyword evidence="2" id="KW-0548">Nucleotidyltransferase</keyword>
<dbReference type="InterPro" id="IPR000477">
    <property type="entry name" value="RT_dom"/>
</dbReference>
<dbReference type="CDD" id="cd09279">
    <property type="entry name" value="RNase_HI_like"/>
    <property type="match status" value="1"/>
</dbReference>
<feature type="region of interest" description="Disordered" evidence="7">
    <location>
        <begin position="266"/>
        <end position="306"/>
    </location>
</feature>
<keyword evidence="5" id="KW-0233">DNA recombination</keyword>
<feature type="region of interest" description="Disordered" evidence="7">
    <location>
        <begin position="472"/>
        <end position="521"/>
    </location>
</feature>
<organism evidence="11 12">
    <name type="scientific">Taxus chinensis</name>
    <name type="common">Chinese yew</name>
    <name type="synonym">Taxus wallichiana var. chinensis</name>
    <dbReference type="NCBI Taxonomy" id="29808"/>
    <lineage>
        <taxon>Eukaryota</taxon>
        <taxon>Viridiplantae</taxon>
        <taxon>Streptophyta</taxon>
        <taxon>Embryophyta</taxon>
        <taxon>Tracheophyta</taxon>
        <taxon>Spermatophyta</taxon>
        <taxon>Pinopsida</taxon>
        <taxon>Pinidae</taxon>
        <taxon>Conifers II</taxon>
        <taxon>Cupressales</taxon>
        <taxon>Taxaceae</taxon>
        <taxon>Taxus</taxon>
    </lineage>
</organism>
<dbReference type="PANTHER" id="PTHR37984:SF5">
    <property type="entry name" value="PROTEIN NYNRIN-LIKE"/>
    <property type="match status" value="1"/>
</dbReference>
<dbReference type="CDD" id="cd01647">
    <property type="entry name" value="RT_LTR"/>
    <property type="match status" value="1"/>
</dbReference>
<dbReference type="InterPro" id="IPR043502">
    <property type="entry name" value="DNA/RNA_pol_sf"/>
</dbReference>
<dbReference type="Pfam" id="PF00078">
    <property type="entry name" value="RVT_1"/>
    <property type="match status" value="1"/>
</dbReference>
<dbReference type="GO" id="GO:0003676">
    <property type="term" value="F:nucleic acid binding"/>
    <property type="evidence" value="ECO:0007669"/>
    <property type="project" value="InterPro"/>
</dbReference>
<keyword evidence="12" id="KW-1185">Reference proteome</keyword>
<protein>
    <submittedName>
        <fullName evidence="11">Uncharacterized protein</fullName>
    </submittedName>
</protein>
<feature type="region of interest" description="Disordered" evidence="7">
    <location>
        <begin position="27"/>
        <end position="53"/>
    </location>
</feature>
<dbReference type="Gene3D" id="2.40.70.10">
    <property type="entry name" value="Acid Proteases"/>
    <property type="match status" value="1"/>
</dbReference>
<dbReference type="Gene3D" id="3.30.420.10">
    <property type="entry name" value="Ribonuclease H-like superfamily/Ribonuclease H"/>
    <property type="match status" value="2"/>
</dbReference>
<dbReference type="InterPro" id="IPR001584">
    <property type="entry name" value="Integrase_cat-core"/>
</dbReference>
<keyword evidence="4" id="KW-0255">Endonuclease</keyword>
<dbReference type="GO" id="GO:0016779">
    <property type="term" value="F:nucleotidyltransferase activity"/>
    <property type="evidence" value="ECO:0007669"/>
    <property type="project" value="UniProtKB-KW"/>
</dbReference>
<dbReference type="InterPro" id="IPR041588">
    <property type="entry name" value="Integrase_H2C2"/>
</dbReference>
<dbReference type="Gene3D" id="1.10.340.70">
    <property type="match status" value="1"/>
</dbReference>
<dbReference type="InterPro" id="IPR041577">
    <property type="entry name" value="RT_RNaseH_2"/>
</dbReference>
<dbReference type="SUPFAM" id="SSF53098">
    <property type="entry name" value="Ribonuclease H-like"/>
    <property type="match status" value="2"/>
</dbReference>
<dbReference type="Pfam" id="PF00665">
    <property type="entry name" value="rve"/>
    <property type="match status" value="1"/>
</dbReference>
<evidence type="ECO:0000259" key="9">
    <source>
        <dbReference type="PROSITE" id="PS50879"/>
    </source>
</evidence>
<dbReference type="Pfam" id="PF03732">
    <property type="entry name" value="Retrotrans_gag"/>
    <property type="match status" value="1"/>
</dbReference>
<feature type="domain" description="RNase H type-1" evidence="9">
    <location>
        <begin position="835"/>
        <end position="964"/>
    </location>
</feature>
<comment type="caution">
    <text evidence="11">The sequence shown here is derived from an EMBL/GenBank/DDBJ whole genome shotgun (WGS) entry which is preliminary data.</text>
</comment>
<dbReference type="PROSITE" id="PS50994">
    <property type="entry name" value="INTEGRASE"/>
    <property type="match status" value="1"/>
</dbReference>
<dbReference type="Pfam" id="PF13650">
    <property type="entry name" value="Asp_protease_2"/>
    <property type="match status" value="1"/>
</dbReference>
<dbReference type="Gene3D" id="3.30.70.270">
    <property type="match status" value="2"/>
</dbReference>
<dbReference type="Gene3D" id="3.10.10.10">
    <property type="entry name" value="HIV Type 1 Reverse Transcriptase, subunit A, domain 1"/>
    <property type="match status" value="1"/>
</dbReference>
<evidence type="ECO:0000256" key="1">
    <source>
        <dbReference type="ARBA" id="ARBA00022679"/>
    </source>
</evidence>
<reference evidence="11 12" key="1">
    <citation type="journal article" date="2021" name="Nat. Plants">
        <title>The Taxus genome provides insights into paclitaxel biosynthesis.</title>
        <authorList>
            <person name="Xiong X."/>
            <person name="Gou J."/>
            <person name="Liao Q."/>
            <person name="Li Y."/>
            <person name="Zhou Q."/>
            <person name="Bi G."/>
            <person name="Li C."/>
            <person name="Du R."/>
            <person name="Wang X."/>
            <person name="Sun T."/>
            <person name="Guo L."/>
            <person name="Liang H."/>
            <person name="Lu P."/>
            <person name="Wu Y."/>
            <person name="Zhang Z."/>
            <person name="Ro D.K."/>
            <person name="Shang Y."/>
            <person name="Huang S."/>
            <person name="Yan J."/>
        </authorList>
    </citation>
    <scope>NUCLEOTIDE SEQUENCE [LARGE SCALE GENOMIC DNA]</scope>
    <source>
        <strain evidence="11">Ta-2019</strain>
    </source>
</reference>
<dbReference type="InterPro" id="IPR002156">
    <property type="entry name" value="RNaseH_domain"/>
</dbReference>
<dbReference type="InterPro" id="IPR005162">
    <property type="entry name" value="Retrotrans_gag_dom"/>
</dbReference>
<accession>A0AA38FA14</accession>
<dbReference type="InterPro" id="IPR050951">
    <property type="entry name" value="Retrovirus_Pol_polyprotein"/>
</dbReference>
<dbReference type="InterPro" id="IPR043128">
    <property type="entry name" value="Rev_trsase/Diguanyl_cyclase"/>
</dbReference>
<evidence type="ECO:0000313" key="11">
    <source>
        <dbReference type="EMBL" id="KAH9293517.1"/>
    </source>
</evidence>
<dbReference type="InterPro" id="IPR036397">
    <property type="entry name" value="RNaseH_sf"/>
</dbReference>
<evidence type="ECO:0000256" key="3">
    <source>
        <dbReference type="ARBA" id="ARBA00022722"/>
    </source>
</evidence>
<feature type="compositionally biased region" description="Low complexity" evidence="7">
    <location>
        <begin position="337"/>
        <end position="349"/>
    </location>
</feature>
<evidence type="ECO:0000259" key="10">
    <source>
        <dbReference type="PROSITE" id="PS50994"/>
    </source>
</evidence>
<dbReference type="InterPro" id="IPR021109">
    <property type="entry name" value="Peptidase_aspartic_dom_sf"/>
</dbReference>
<dbReference type="Gene3D" id="3.10.20.370">
    <property type="match status" value="1"/>
</dbReference>
<name>A0AA38FA14_TAXCH</name>
<feature type="domain" description="Integrase catalytic" evidence="10">
    <location>
        <begin position="1710"/>
        <end position="1869"/>
    </location>
</feature>
<dbReference type="Pfam" id="PF13456">
    <property type="entry name" value="RVT_3"/>
    <property type="match status" value="1"/>
</dbReference>
<proteinExistence type="predicted"/>
<dbReference type="GO" id="GO:0015074">
    <property type="term" value="P:DNA integration"/>
    <property type="evidence" value="ECO:0007669"/>
    <property type="project" value="InterPro"/>
</dbReference>
<dbReference type="SUPFAM" id="SSF56672">
    <property type="entry name" value="DNA/RNA polymerases"/>
    <property type="match status" value="1"/>
</dbReference>
<dbReference type="Proteomes" id="UP000824469">
    <property type="component" value="Unassembled WGS sequence"/>
</dbReference>
<evidence type="ECO:0000313" key="12">
    <source>
        <dbReference type="Proteomes" id="UP000824469"/>
    </source>
</evidence>
<dbReference type="PROSITE" id="PS50878">
    <property type="entry name" value="RT_POL"/>
    <property type="match status" value="1"/>
</dbReference>
<dbReference type="Pfam" id="PF17919">
    <property type="entry name" value="RT_RNaseH_2"/>
    <property type="match status" value="1"/>
</dbReference>
<dbReference type="GO" id="GO:0006310">
    <property type="term" value="P:DNA recombination"/>
    <property type="evidence" value="ECO:0007669"/>
    <property type="project" value="UniProtKB-KW"/>
</dbReference>
<feature type="region of interest" description="Disordered" evidence="7">
    <location>
        <begin position="427"/>
        <end position="447"/>
    </location>
</feature>
<keyword evidence="1" id="KW-0808">Transferase</keyword>
<dbReference type="EMBL" id="JAHRHJ020001043">
    <property type="protein sequence ID" value="KAH9293517.1"/>
    <property type="molecule type" value="Genomic_DNA"/>
</dbReference>
<keyword evidence="6" id="KW-0511">Multifunctional enzyme</keyword>
<dbReference type="PROSITE" id="PS50879">
    <property type="entry name" value="RNASE_H_1"/>
    <property type="match status" value="1"/>
</dbReference>
<evidence type="ECO:0000256" key="6">
    <source>
        <dbReference type="ARBA" id="ARBA00023268"/>
    </source>
</evidence>
<feature type="compositionally biased region" description="Low complexity" evidence="7">
    <location>
        <begin position="293"/>
        <end position="306"/>
    </location>
</feature>
<evidence type="ECO:0000256" key="4">
    <source>
        <dbReference type="ARBA" id="ARBA00022759"/>
    </source>
</evidence>
<evidence type="ECO:0000256" key="7">
    <source>
        <dbReference type="SAM" id="MobiDB-lite"/>
    </source>
</evidence>
<evidence type="ECO:0000256" key="2">
    <source>
        <dbReference type="ARBA" id="ARBA00022695"/>
    </source>
</evidence>
<evidence type="ECO:0000256" key="5">
    <source>
        <dbReference type="ARBA" id="ARBA00023172"/>
    </source>
</evidence>
<dbReference type="FunFam" id="3.30.70.270:FF:000020">
    <property type="entry name" value="Transposon Tf2-6 polyprotein-like Protein"/>
    <property type="match status" value="1"/>
</dbReference>
<keyword evidence="3" id="KW-0540">Nuclease</keyword>
<dbReference type="Pfam" id="PF17921">
    <property type="entry name" value="Integrase_H2C2"/>
    <property type="match status" value="1"/>
</dbReference>
<feature type="compositionally biased region" description="Polar residues" evidence="7">
    <location>
        <begin position="507"/>
        <end position="516"/>
    </location>
</feature>
<keyword evidence="4" id="KW-0378">Hydrolase</keyword>
<dbReference type="InterPro" id="IPR012337">
    <property type="entry name" value="RNaseH-like_sf"/>
</dbReference>
<feature type="compositionally biased region" description="Low complexity" evidence="7">
    <location>
        <begin position="433"/>
        <end position="445"/>
    </location>
</feature>
<feature type="region of interest" description="Disordered" evidence="7">
    <location>
        <begin position="331"/>
        <end position="377"/>
    </location>
</feature>